<evidence type="ECO:0000259" key="8">
    <source>
        <dbReference type="Pfam" id="PF01431"/>
    </source>
</evidence>
<dbReference type="EMBL" id="OMOH01000006">
    <property type="protein sequence ID" value="SPF68801.1"/>
    <property type="molecule type" value="Genomic_DNA"/>
</dbReference>
<evidence type="ECO:0000256" key="7">
    <source>
        <dbReference type="ARBA" id="ARBA00023049"/>
    </source>
</evidence>
<dbReference type="Gene3D" id="3.40.390.10">
    <property type="entry name" value="Collagenase (Catalytic Domain)"/>
    <property type="match status" value="1"/>
</dbReference>
<dbReference type="EC" id="3.4.24.-" evidence="10"/>
<dbReference type="Pfam" id="PF05649">
    <property type="entry name" value="Peptidase_M13_N"/>
    <property type="match status" value="1"/>
</dbReference>
<dbReference type="InterPro" id="IPR018497">
    <property type="entry name" value="Peptidase_M13_C"/>
</dbReference>
<comment type="cofactor">
    <cofactor evidence="1">
        <name>Zn(2+)</name>
        <dbReference type="ChEBI" id="CHEBI:29105"/>
    </cofactor>
</comment>
<evidence type="ECO:0000256" key="1">
    <source>
        <dbReference type="ARBA" id="ARBA00001947"/>
    </source>
</evidence>
<dbReference type="Pfam" id="PF01431">
    <property type="entry name" value="Peptidase_M13"/>
    <property type="match status" value="1"/>
</dbReference>
<dbReference type="GO" id="GO:0016485">
    <property type="term" value="P:protein processing"/>
    <property type="evidence" value="ECO:0007669"/>
    <property type="project" value="TreeGrafter"/>
</dbReference>
<keyword evidence="3 10" id="KW-0645">Protease</keyword>
<sequence length="666" mass="74556">MVRRARRTGRVTLLSVTEPAFHFEDFDLGVPATQDLFRHVNGTWLSTAEIPADRGSWGAFDKLREDSERAVREIIEAQSLDADPASDEARIAGLYASFMAEDAVEAAGMAPLTPILERIDAIGSIEDLARFWGWSARHGIDVPLDMDNDSDPGDPDRYLMFVGQSGIGLPDEEYYRLDEHAALREAYRAHIARSLELAGVPHAAEQAEAAYGLERDIAACHWDKVRTRDMVEMYHLQTWEQFCAESPALCWDAFLDGAQLPAAAVAEVVNCNRTVPAAIAELVRPDRLDDWRSWARWQVVNALTPYLTRELVTAGFEFYSKTLHGIPTQRPRWKRGVALTEGVLGEAIGRLYVARYFPPETKAAADRLVANLLQAYRDSISGLDWMTDTTRAEALDKLDKFRTKIGYPSRWRDYSALEIRTDDLVGNVLRAESFEFDHTIDQLSGPVDREEWFMYPQTVNAYYHPLRNEIVFPAAILQPPFFNPAADDAVNYGGIGAVIGHEIGHGFDDQGATCDGDGRLRNWWTDEDRAAFKDRTGALVAQYDALSPTGIDDAHVNGELTIGENIGDLGGLSIAYRAWRISTGGTEPEPIDDLTGAQRLFLGWAQVWQDLSRPEQLRQRLATDPHAPDEIRCNQVARNVDAFHEAFGTEPGDGMWLDPAERVHIW</sequence>
<keyword evidence="4" id="KW-0479">Metal-binding</keyword>
<dbReference type="PRINTS" id="PR00786">
    <property type="entry name" value="NEPRILYSIN"/>
</dbReference>
<proteinExistence type="inferred from homology"/>
<dbReference type="PANTHER" id="PTHR11733">
    <property type="entry name" value="ZINC METALLOPROTEASE FAMILY M13 NEPRILYSIN-RELATED"/>
    <property type="match status" value="1"/>
</dbReference>
<feature type="domain" description="Peptidase M13 C-terminal" evidence="8">
    <location>
        <begin position="460"/>
        <end position="663"/>
    </location>
</feature>
<dbReference type="PANTHER" id="PTHR11733:SF167">
    <property type="entry name" value="FI17812P1-RELATED"/>
    <property type="match status" value="1"/>
</dbReference>
<organism evidence="10 11">
    <name type="scientific">Propionibacterium ruminifibrarum</name>
    <dbReference type="NCBI Taxonomy" id="1962131"/>
    <lineage>
        <taxon>Bacteria</taxon>
        <taxon>Bacillati</taxon>
        <taxon>Actinomycetota</taxon>
        <taxon>Actinomycetes</taxon>
        <taxon>Propionibacteriales</taxon>
        <taxon>Propionibacteriaceae</taxon>
        <taxon>Propionibacterium</taxon>
    </lineage>
</organism>
<comment type="similarity">
    <text evidence="2">Belongs to the peptidase M13 family.</text>
</comment>
<keyword evidence="6" id="KW-0862">Zinc</keyword>
<dbReference type="GO" id="GO:0004222">
    <property type="term" value="F:metalloendopeptidase activity"/>
    <property type="evidence" value="ECO:0007669"/>
    <property type="project" value="InterPro"/>
</dbReference>
<dbReference type="InterPro" id="IPR008753">
    <property type="entry name" value="Peptidase_M13_N"/>
</dbReference>
<dbReference type="PROSITE" id="PS51885">
    <property type="entry name" value="NEPRILYSIN"/>
    <property type="match status" value="1"/>
</dbReference>
<name>A0A375I1V1_9ACTN</name>
<protein>
    <submittedName>
        <fullName evidence="10">Neprilysin metalloprotease (M13) family signature</fullName>
        <ecNumber evidence="10">3.4.24.-</ecNumber>
    </submittedName>
</protein>
<dbReference type="GO" id="GO:0046872">
    <property type="term" value="F:metal ion binding"/>
    <property type="evidence" value="ECO:0007669"/>
    <property type="project" value="UniProtKB-KW"/>
</dbReference>
<evidence type="ECO:0000256" key="2">
    <source>
        <dbReference type="ARBA" id="ARBA00007357"/>
    </source>
</evidence>
<evidence type="ECO:0000256" key="6">
    <source>
        <dbReference type="ARBA" id="ARBA00022833"/>
    </source>
</evidence>
<dbReference type="InterPro" id="IPR000718">
    <property type="entry name" value="Peptidase_M13"/>
</dbReference>
<evidence type="ECO:0000256" key="4">
    <source>
        <dbReference type="ARBA" id="ARBA00022723"/>
    </source>
</evidence>
<reference evidence="11" key="1">
    <citation type="submission" date="2018-02" db="EMBL/GenBank/DDBJ databases">
        <authorList>
            <person name="Hornung B."/>
        </authorList>
    </citation>
    <scope>NUCLEOTIDE SEQUENCE [LARGE SCALE GENOMIC DNA]</scope>
</reference>
<keyword evidence="7 10" id="KW-0482">Metalloprotease</keyword>
<evidence type="ECO:0000259" key="9">
    <source>
        <dbReference type="Pfam" id="PF05649"/>
    </source>
</evidence>
<evidence type="ECO:0000256" key="5">
    <source>
        <dbReference type="ARBA" id="ARBA00022801"/>
    </source>
</evidence>
<dbReference type="Gene3D" id="1.10.1380.10">
    <property type="entry name" value="Neutral endopeptidase , domain2"/>
    <property type="match status" value="1"/>
</dbReference>
<dbReference type="CDD" id="cd08662">
    <property type="entry name" value="M13"/>
    <property type="match status" value="1"/>
</dbReference>
<dbReference type="InterPro" id="IPR042089">
    <property type="entry name" value="Peptidase_M13_dom_2"/>
</dbReference>
<dbReference type="SUPFAM" id="SSF55486">
    <property type="entry name" value="Metalloproteases ('zincins'), catalytic domain"/>
    <property type="match status" value="1"/>
</dbReference>
<feature type="domain" description="Peptidase M13 N-terminal" evidence="9">
    <location>
        <begin position="34"/>
        <end position="408"/>
    </location>
</feature>
<evidence type="ECO:0000313" key="10">
    <source>
        <dbReference type="EMBL" id="SPF68801.1"/>
    </source>
</evidence>
<dbReference type="Proteomes" id="UP000265962">
    <property type="component" value="Unassembled WGS sequence"/>
</dbReference>
<evidence type="ECO:0000313" key="11">
    <source>
        <dbReference type="Proteomes" id="UP000265962"/>
    </source>
</evidence>
<dbReference type="InterPro" id="IPR024079">
    <property type="entry name" value="MetalloPept_cat_dom_sf"/>
</dbReference>
<accession>A0A375I1V1</accession>
<dbReference type="AlphaFoldDB" id="A0A375I1V1"/>
<gene>
    <name evidence="10" type="ORF">PROPJV5_1780</name>
</gene>
<dbReference type="GO" id="GO:0005886">
    <property type="term" value="C:plasma membrane"/>
    <property type="evidence" value="ECO:0007669"/>
    <property type="project" value="TreeGrafter"/>
</dbReference>
<evidence type="ECO:0000256" key="3">
    <source>
        <dbReference type="ARBA" id="ARBA00022670"/>
    </source>
</evidence>
<keyword evidence="5 10" id="KW-0378">Hydrolase</keyword>
<keyword evidence="11" id="KW-1185">Reference proteome</keyword>